<dbReference type="PANTHER" id="PTHR30055:SF234">
    <property type="entry name" value="HTH-TYPE TRANSCRIPTIONAL REGULATOR BETI"/>
    <property type="match status" value="1"/>
</dbReference>
<dbReference type="AlphaFoldDB" id="A0A096CJM7"/>
<evidence type="ECO:0000313" key="6">
    <source>
        <dbReference type="EMBL" id="KGF55007.1"/>
    </source>
</evidence>
<dbReference type="InterPro" id="IPR009057">
    <property type="entry name" value="Homeodomain-like_sf"/>
</dbReference>
<dbReference type="PANTHER" id="PTHR30055">
    <property type="entry name" value="HTH-TYPE TRANSCRIPTIONAL REGULATOR RUTR"/>
    <property type="match status" value="1"/>
</dbReference>
<gene>
    <name evidence="6" type="ORF">HMPREF9460_02363</name>
</gene>
<keyword evidence="7" id="KW-1185">Reference proteome</keyword>
<dbReference type="GO" id="GO:0003700">
    <property type="term" value="F:DNA-binding transcription factor activity"/>
    <property type="evidence" value="ECO:0007669"/>
    <property type="project" value="TreeGrafter"/>
</dbReference>
<keyword evidence="3" id="KW-0804">Transcription</keyword>
<dbReference type="Pfam" id="PF00440">
    <property type="entry name" value="TetR_N"/>
    <property type="match status" value="1"/>
</dbReference>
<dbReference type="PROSITE" id="PS01081">
    <property type="entry name" value="HTH_TETR_1"/>
    <property type="match status" value="1"/>
</dbReference>
<evidence type="ECO:0000313" key="7">
    <source>
        <dbReference type="Proteomes" id="UP000029585"/>
    </source>
</evidence>
<evidence type="ECO:0000256" key="3">
    <source>
        <dbReference type="ARBA" id="ARBA00023163"/>
    </source>
</evidence>
<dbReference type="PROSITE" id="PS50977">
    <property type="entry name" value="HTH_TETR_2"/>
    <property type="match status" value="1"/>
</dbReference>
<dbReference type="EMBL" id="ADLO01000069">
    <property type="protein sequence ID" value="KGF55007.1"/>
    <property type="molecule type" value="Genomic_DNA"/>
</dbReference>
<accession>A0A096CJM7</accession>
<evidence type="ECO:0000256" key="4">
    <source>
        <dbReference type="PROSITE-ProRule" id="PRU00335"/>
    </source>
</evidence>
<dbReference type="HOGENOM" id="CLU_104512_0_0_9"/>
<dbReference type="Proteomes" id="UP000029585">
    <property type="component" value="Unassembled WGS sequence"/>
</dbReference>
<dbReference type="eggNOG" id="COG1309">
    <property type="taxonomic scope" value="Bacteria"/>
</dbReference>
<dbReference type="Gene3D" id="1.10.357.10">
    <property type="entry name" value="Tetracycline Repressor, domain 2"/>
    <property type="match status" value="1"/>
</dbReference>
<dbReference type="GO" id="GO:0000976">
    <property type="term" value="F:transcription cis-regulatory region binding"/>
    <property type="evidence" value="ECO:0007669"/>
    <property type="project" value="TreeGrafter"/>
</dbReference>
<keyword evidence="2 4" id="KW-0238">DNA-binding</keyword>
<reference evidence="6 7" key="1">
    <citation type="submission" date="2011-08" db="EMBL/GenBank/DDBJ databases">
        <title>The Genome Sequence of Clostridium orbiscindens 1_3_50AFAA.</title>
        <authorList>
            <consortium name="The Broad Institute Genome Sequencing Platform"/>
            <person name="Earl A."/>
            <person name="Ward D."/>
            <person name="Feldgarden M."/>
            <person name="Gevers D."/>
            <person name="Daigneault M."/>
            <person name="Strauss J."/>
            <person name="Allen-Vercoe E."/>
            <person name="Young S.K."/>
            <person name="Zeng Q."/>
            <person name="Gargeya S."/>
            <person name="Fitzgerald M."/>
            <person name="Haas B."/>
            <person name="Abouelleil A."/>
            <person name="Alvarado L."/>
            <person name="Arachchi H.M."/>
            <person name="Berlin A."/>
            <person name="Brown A."/>
            <person name="Chapman S.B."/>
            <person name="Chen Z."/>
            <person name="Dunbar C."/>
            <person name="Freedman E."/>
            <person name="Gearin G."/>
            <person name="Gellesch M."/>
            <person name="Goldberg J."/>
            <person name="Griggs A."/>
            <person name="Gujja S."/>
            <person name="Heiman D."/>
            <person name="Howarth C."/>
            <person name="Larson L."/>
            <person name="Lui A."/>
            <person name="MacDonald P.J.P."/>
            <person name="Montmayeur A."/>
            <person name="Murphy C."/>
            <person name="Neiman D."/>
            <person name="Pearson M."/>
            <person name="Priest M."/>
            <person name="Roberts A."/>
            <person name="Saif S."/>
            <person name="Shea T."/>
            <person name="Shenoy N."/>
            <person name="Sisk P."/>
            <person name="Stolte C."/>
            <person name="Sykes S."/>
            <person name="Wortman J."/>
            <person name="Nusbaum C."/>
            <person name="Birren B."/>
        </authorList>
    </citation>
    <scope>NUCLEOTIDE SEQUENCE [LARGE SCALE GENOMIC DNA]</scope>
    <source>
        <strain evidence="6 7">1_3_50AFAA</strain>
    </source>
</reference>
<feature type="domain" description="HTH tetR-type" evidence="5">
    <location>
        <begin position="5"/>
        <end position="65"/>
    </location>
</feature>
<keyword evidence="1" id="KW-0805">Transcription regulation</keyword>
<evidence type="ECO:0000259" key="5">
    <source>
        <dbReference type="PROSITE" id="PS50977"/>
    </source>
</evidence>
<evidence type="ECO:0000256" key="2">
    <source>
        <dbReference type="ARBA" id="ARBA00023125"/>
    </source>
</evidence>
<dbReference type="InterPro" id="IPR023772">
    <property type="entry name" value="DNA-bd_HTH_TetR-type_CS"/>
</dbReference>
<name>A0A096CJM7_FLAPL</name>
<dbReference type="PATRIC" id="fig|742738.3.peg.2434"/>
<protein>
    <recommendedName>
        <fullName evidence="5">HTH tetR-type domain-containing protein</fullName>
    </recommendedName>
</protein>
<organism evidence="6 7">
    <name type="scientific">Flavonifractor plautii 1_3_50AFAA</name>
    <dbReference type="NCBI Taxonomy" id="742738"/>
    <lineage>
        <taxon>Bacteria</taxon>
        <taxon>Bacillati</taxon>
        <taxon>Bacillota</taxon>
        <taxon>Clostridia</taxon>
        <taxon>Eubacteriales</taxon>
        <taxon>Oscillospiraceae</taxon>
        <taxon>Flavonifractor</taxon>
    </lineage>
</organism>
<dbReference type="PRINTS" id="PR00455">
    <property type="entry name" value="HTHTETR"/>
</dbReference>
<sequence>MNTVVTSRQALLAASRTVARRQGLDGLSIRAVAAEARVSVGSVYNYFSGKTELLAATVEEIWMQILSAPEGEAPRDGFAAYVHWLFHRIQSGAGEYPGFFQGHAAGFLPEGRSAGRRTMEEALGRVRRTLLEALEADCAVRPSAFDASFSREQLAAFVLDSLLGQMSRGADNCEGLEQVLRRLLYC</sequence>
<comment type="caution">
    <text evidence="6">The sequence shown here is derived from an EMBL/GenBank/DDBJ whole genome shotgun (WGS) entry which is preliminary data.</text>
</comment>
<dbReference type="RefSeq" id="WP_044941369.1">
    <property type="nucleotide sequence ID" value="NZ_KN174163.1"/>
</dbReference>
<dbReference type="InterPro" id="IPR001647">
    <property type="entry name" value="HTH_TetR"/>
</dbReference>
<evidence type="ECO:0000256" key="1">
    <source>
        <dbReference type="ARBA" id="ARBA00023015"/>
    </source>
</evidence>
<proteinExistence type="predicted"/>
<dbReference type="SUPFAM" id="SSF46689">
    <property type="entry name" value="Homeodomain-like"/>
    <property type="match status" value="1"/>
</dbReference>
<feature type="DNA-binding region" description="H-T-H motif" evidence="4">
    <location>
        <begin position="28"/>
        <end position="47"/>
    </location>
</feature>
<dbReference type="InterPro" id="IPR050109">
    <property type="entry name" value="HTH-type_TetR-like_transc_reg"/>
</dbReference>